<comment type="caution">
    <text evidence="3">The sequence shown here is derived from an EMBL/GenBank/DDBJ whole genome shotgun (WGS) entry which is preliminary data.</text>
</comment>
<dbReference type="PROSITE" id="PS50234">
    <property type="entry name" value="VWFA"/>
    <property type="match status" value="1"/>
</dbReference>
<dbReference type="Proteomes" id="UP000295157">
    <property type="component" value="Unassembled WGS sequence"/>
</dbReference>
<dbReference type="Pfam" id="PF00092">
    <property type="entry name" value="VWA"/>
    <property type="match status" value="1"/>
</dbReference>
<evidence type="ECO:0000313" key="3">
    <source>
        <dbReference type="EMBL" id="TDB97400.1"/>
    </source>
</evidence>
<feature type="domain" description="VWFA" evidence="2">
    <location>
        <begin position="47"/>
        <end position="242"/>
    </location>
</feature>
<organism evidence="3 4">
    <name type="scientific">Nonomuraea longispora</name>
    <dbReference type="NCBI Taxonomy" id="1848320"/>
    <lineage>
        <taxon>Bacteria</taxon>
        <taxon>Bacillati</taxon>
        <taxon>Actinomycetota</taxon>
        <taxon>Actinomycetes</taxon>
        <taxon>Streptosporangiales</taxon>
        <taxon>Streptosporangiaceae</taxon>
        <taxon>Nonomuraea</taxon>
    </lineage>
</organism>
<evidence type="ECO:0000313" key="4">
    <source>
        <dbReference type="Proteomes" id="UP000295157"/>
    </source>
</evidence>
<sequence>RSGDGRQGPLSPGPQIPSAAPRTRPSVSAQDIDAALAAWSRLAPPTNILVLADASKHMAEKMNGRPRIRVALDAARIGLRLFPDSTHMGLWEFADRLGGIRDHRELVTLGPINEPESGQVIRRSRLDELTRTIAAHPKADSSLYDSILSGFRKVSGDYREEMNNSLLVITGGRDDGKGTDRARLLDALRRGWDPDRPVQIIIIAFGKDVDRESLSQIADAANGSLHAARKPEEIIDVFLAALARRLCHPTCKPTT</sequence>
<gene>
    <name evidence="3" type="ORF">E1267_39870</name>
</gene>
<dbReference type="InterPro" id="IPR002035">
    <property type="entry name" value="VWF_A"/>
</dbReference>
<dbReference type="OrthoDB" id="5621159at2"/>
<reference evidence="3 4" key="1">
    <citation type="submission" date="2019-02" db="EMBL/GenBank/DDBJ databases">
        <title>Draft genome sequences of novel Actinobacteria.</title>
        <authorList>
            <person name="Sahin N."/>
            <person name="Ay H."/>
            <person name="Saygin H."/>
        </authorList>
    </citation>
    <scope>NUCLEOTIDE SEQUENCE [LARGE SCALE GENOMIC DNA]</scope>
    <source>
        <strain evidence="3 4">KC201</strain>
    </source>
</reference>
<feature type="region of interest" description="Disordered" evidence="1">
    <location>
        <begin position="1"/>
        <end position="27"/>
    </location>
</feature>
<keyword evidence="4" id="KW-1185">Reference proteome</keyword>
<proteinExistence type="predicted"/>
<feature type="non-terminal residue" evidence="3">
    <location>
        <position position="1"/>
    </location>
</feature>
<evidence type="ECO:0000259" key="2">
    <source>
        <dbReference type="PROSITE" id="PS50234"/>
    </source>
</evidence>
<dbReference type="AlphaFoldDB" id="A0A4R4MN58"/>
<name>A0A4R4MN58_9ACTN</name>
<dbReference type="SUPFAM" id="SSF53300">
    <property type="entry name" value="vWA-like"/>
    <property type="match status" value="1"/>
</dbReference>
<dbReference type="Gene3D" id="3.40.50.410">
    <property type="entry name" value="von Willebrand factor, type A domain"/>
    <property type="match status" value="1"/>
</dbReference>
<dbReference type="RefSeq" id="WP_132340871.1">
    <property type="nucleotide sequence ID" value="NZ_SMJZ01000266.1"/>
</dbReference>
<dbReference type="EMBL" id="SMJZ01000266">
    <property type="protein sequence ID" value="TDB97400.1"/>
    <property type="molecule type" value="Genomic_DNA"/>
</dbReference>
<accession>A0A4R4MN58</accession>
<dbReference type="InterPro" id="IPR036465">
    <property type="entry name" value="vWFA_dom_sf"/>
</dbReference>
<dbReference type="SMART" id="SM00327">
    <property type="entry name" value="VWA"/>
    <property type="match status" value="1"/>
</dbReference>
<evidence type="ECO:0000256" key="1">
    <source>
        <dbReference type="SAM" id="MobiDB-lite"/>
    </source>
</evidence>
<protein>
    <submittedName>
        <fullName evidence="3">VWA domain-containing protein</fullName>
    </submittedName>
</protein>